<comment type="pathway">
    <text evidence="3">Glycerolipid metabolism; triacylglycerol biosynthesis.</text>
</comment>
<comment type="subcellular location">
    <subcellularLocation>
        <location evidence="1">Cell membrane</location>
        <topology evidence="1">Single-pass membrane protein</topology>
    </subcellularLocation>
    <subcellularLocation>
        <location evidence="2">Endoplasmic reticulum membrane</location>
    </subcellularLocation>
</comment>
<keyword evidence="7" id="KW-0012">Acyltransferase</keyword>
<evidence type="ECO:0000256" key="4">
    <source>
        <dbReference type="ARBA" id="ARBA00005189"/>
    </source>
</evidence>
<dbReference type="InterPro" id="IPR009721">
    <property type="entry name" value="O-acyltransferase_WSD1_C"/>
</dbReference>
<reference evidence="14 15" key="1">
    <citation type="submission" date="2024-06" db="EMBL/GenBank/DDBJ databases">
        <title>A chromosome level genome sequence of Diviner's sage (Salvia divinorum).</title>
        <authorList>
            <person name="Ford S.A."/>
            <person name="Ro D.-K."/>
            <person name="Ness R.W."/>
            <person name="Phillips M.A."/>
        </authorList>
    </citation>
    <scope>NUCLEOTIDE SEQUENCE [LARGE SCALE GENOMIC DNA]</scope>
    <source>
        <strain evidence="14">SAF-2024a</strain>
        <tissue evidence="14">Leaf</tissue>
    </source>
</reference>
<evidence type="ECO:0000256" key="1">
    <source>
        <dbReference type="ARBA" id="ARBA00004162"/>
    </source>
</evidence>
<sequence length="481" mass="53264">MWKEGDEEPASPSARLMQSPKFNLCIISLMGYNTKIDTKLYKKCVEQTLLKHPRFSSILVSNGGRCSWRRTSVDVDNHVYEVGLDPESESVDSYASDLSKIPMDPTKPLWEIHILNVETPDAAATALFKIHHSVGDGVSMMALCHACSRSVSNPDALPAFPASKKRRELTTKRRRVTGLLVSVWKVLVVLLNTLADVAMFVATMVFLEDSRTPIKSGGGGGEGAPSRTRFVHRVVSLDDVKLVKTALNASINDVMLGVTEAGLSRYLNQRYEKGRENGSKIIKNGTNSLPRNLRLRSAVVFNLRPSPTIEDLAEMMEKEELNGMWGNFIGIVLLPFTIKMEDDPLAYIRRAKATMDQKKLSLGHKLAFVVMKLTMLLFGIKAAAGMTRSIFKNTTLTFSNVMGPKEEVNLFGHHLSYMAPSVHGFPQSLVVHHQSYAKKLIISIGADERLVPNPDQLCDDLVKSLQIIKVDAIKIGLSETC</sequence>
<feature type="transmembrane region" description="Helical" evidence="11">
    <location>
        <begin position="176"/>
        <end position="207"/>
    </location>
</feature>
<dbReference type="GO" id="GO:0005886">
    <property type="term" value="C:plasma membrane"/>
    <property type="evidence" value="ECO:0007669"/>
    <property type="project" value="UniProtKB-SubCell"/>
</dbReference>
<accession>A0ABD1FJK7</accession>
<comment type="pathway">
    <text evidence="4">Lipid metabolism.</text>
</comment>
<comment type="catalytic activity">
    <reaction evidence="10">
        <text>an acyl-CoA + a 1,2-diacyl-sn-glycerol = a triacyl-sn-glycerol + CoA</text>
        <dbReference type="Rhea" id="RHEA:10868"/>
        <dbReference type="ChEBI" id="CHEBI:17815"/>
        <dbReference type="ChEBI" id="CHEBI:57287"/>
        <dbReference type="ChEBI" id="CHEBI:58342"/>
        <dbReference type="ChEBI" id="CHEBI:64615"/>
        <dbReference type="EC" id="2.3.1.20"/>
    </reaction>
</comment>
<feature type="domain" description="O-acyltransferase WSD1 C-terminal" evidence="13">
    <location>
        <begin position="325"/>
        <end position="469"/>
    </location>
</feature>
<evidence type="ECO:0000256" key="10">
    <source>
        <dbReference type="ARBA" id="ARBA00048109"/>
    </source>
</evidence>
<keyword evidence="11" id="KW-0812">Transmembrane</keyword>
<evidence type="ECO:0000256" key="7">
    <source>
        <dbReference type="ARBA" id="ARBA00023315"/>
    </source>
</evidence>
<dbReference type="SUPFAM" id="SSF52777">
    <property type="entry name" value="CoA-dependent acyltransferases"/>
    <property type="match status" value="1"/>
</dbReference>
<comment type="catalytic activity">
    <reaction evidence="9">
        <text>a long chain fatty alcohol + a fatty acyl-CoA = a long-chain alcohol wax ester + CoA</text>
        <dbReference type="Rhea" id="RHEA:38443"/>
        <dbReference type="ChEBI" id="CHEBI:17135"/>
        <dbReference type="ChEBI" id="CHEBI:57287"/>
        <dbReference type="ChEBI" id="CHEBI:77636"/>
        <dbReference type="ChEBI" id="CHEBI:235323"/>
        <dbReference type="EC" id="2.3.1.75"/>
    </reaction>
</comment>
<comment type="caution">
    <text evidence="14">The sequence shown here is derived from an EMBL/GenBank/DDBJ whole genome shotgun (WGS) entry which is preliminary data.</text>
</comment>
<evidence type="ECO:0000256" key="11">
    <source>
        <dbReference type="SAM" id="Phobius"/>
    </source>
</evidence>
<dbReference type="InterPro" id="IPR045034">
    <property type="entry name" value="O-acyltransferase_WSD1-like"/>
</dbReference>
<dbReference type="GO" id="GO:0047196">
    <property type="term" value="F:long-chain-alcohol O-fatty-acyltransferase activity"/>
    <property type="evidence" value="ECO:0007669"/>
    <property type="project" value="UniProtKB-EC"/>
</dbReference>
<dbReference type="InterPro" id="IPR004255">
    <property type="entry name" value="O-acyltransferase_WSD1_N"/>
</dbReference>
<keyword evidence="5" id="KW-0808">Transferase</keyword>
<evidence type="ECO:0000256" key="3">
    <source>
        <dbReference type="ARBA" id="ARBA00004771"/>
    </source>
</evidence>
<keyword evidence="15" id="KW-1185">Reference proteome</keyword>
<evidence type="ECO:0000313" key="14">
    <source>
        <dbReference type="EMBL" id="KAL1532027.1"/>
    </source>
</evidence>
<name>A0ABD1FJK7_SALDI</name>
<evidence type="ECO:0000256" key="8">
    <source>
        <dbReference type="ARBA" id="ARBA00024360"/>
    </source>
</evidence>
<evidence type="ECO:0000313" key="15">
    <source>
        <dbReference type="Proteomes" id="UP001567538"/>
    </source>
</evidence>
<dbReference type="Pfam" id="PF06974">
    <property type="entry name" value="WS_DGAT_C"/>
    <property type="match status" value="1"/>
</dbReference>
<protein>
    <submittedName>
        <fullName evidence="14">Wax ester synthase/diacylglycerol acyltransferase 11-like isoform X1</fullName>
    </submittedName>
</protein>
<evidence type="ECO:0000259" key="13">
    <source>
        <dbReference type="Pfam" id="PF06974"/>
    </source>
</evidence>
<gene>
    <name evidence="14" type="ORF">AAHA92_32092</name>
</gene>
<keyword evidence="11" id="KW-1133">Transmembrane helix</keyword>
<evidence type="ECO:0000256" key="6">
    <source>
        <dbReference type="ARBA" id="ARBA00022824"/>
    </source>
</evidence>
<organism evidence="14 15">
    <name type="scientific">Salvia divinorum</name>
    <name type="common">Maria pastora</name>
    <name type="synonym">Diviner's sage</name>
    <dbReference type="NCBI Taxonomy" id="28513"/>
    <lineage>
        <taxon>Eukaryota</taxon>
        <taxon>Viridiplantae</taxon>
        <taxon>Streptophyta</taxon>
        <taxon>Embryophyta</taxon>
        <taxon>Tracheophyta</taxon>
        <taxon>Spermatophyta</taxon>
        <taxon>Magnoliopsida</taxon>
        <taxon>eudicotyledons</taxon>
        <taxon>Gunneridae</taxon>
        <taxon>Pentapetalae</taxon>
        <taxon>asterids</taxon>
        <taxon>lamiids</taxon>
        <taxon>Lamiales</taxon>
        <taxon>Lamiaceae</taxon>
        <taxon>Nepetoideae</taxon>
        <taxon>Mentheae</taxon>
        <taxon>Salviinae</taxon>
        <taxon>Salvia</taxon>
        <taxon>Salvia subgen. Calosphace</taxon>
    </lineage>
</organism>
<evidence type="ECO:0000256" key="5">
    <source>
        <dbReference type="ARBA" id="ARBA00022679"/>
    </source>
</evidence>
<evidence type="ECO:0000256" key="9">
    <source>
        <dbReference type="ARBA" id="ARBA00047604"/>
    </source>
</evidence>
<dbReference type="AlphaFoldDB" id="A0ABD1FJK7"/>
<evidence type="ECO:0000256" key="2">
    <source>
        <dbReference type="ARBA" id="ARBA00004586"/>
    </source>
</evidence>
<feature type="domain" description="O-acyltransferase WSD1-like N-terminal" evidence="12">
    <location>
        <begin position="64"/>
        <end position="255"/>
    </location>
</feature>
<proteinExistence type="inferred from homology"/>
<comment type="similarity">
    <text evidence="8">In the N-terminal section; belongs to the long-chain O-acyltransferase family.</text>
</comment>
<dbReference type="GO" id="GO:0005789">
    <property type="term" value="C:endoplasmic reticulum membrane"/>
    <property type="evidence" value="ECO:0007669"/>
    <property type="project" value="UniProtKB-SubCell"/>
</dbReference>
<dbReference type="EMBL" id="JBEAFC010000014">
    <property type="protein sequence ID" value="KAL1532027.1"/>
    <property type="molecule type" value="Genomic_DNA"/>
</dbReference>
<evidence type="ECO:0000259" key="12">
    <source>
        <dbReference type="Pfam" id="PF03007"/>
    </source>
</evidence>
<dbReference type="PANTHER" id="PTHR31650">
    <property type="entry name" value="O-ACYLTRANSFERASE (WSD1-LIKE) FAMILY PROTEIN"/>
    <property type="match status" value="1"/>
</dbReference>
<dbReference type="GO" id="GO:0004144">
    <property type="term" value="F:diacylglycerol O-acyltransferase activity"/>
    <property type="evidence" value="ECO:0007669"/>
    <property type="project" value="UniProtKB-EC"/>
</dbReference>
<dbReference type="Gene3D" id="3.30.559.10">
    <property type="entry name" value="Chloramphenicol acetyltransferase-like domain"/>
    <property type="match status" value="1"/>
</dbReference>
<dbReference type="PANTHER" id="PTHR31650:SF1">
    <property type="entry name" value="WAX ESTER SYNTHASE_DIACYLGLYCEROL ACYLTRANSFERASE 4-RELATED"/>
    <property type="match status" value="1"/>
</dbReference>
<dbReference type="Proteomes" id="UP001567538">
    <property type="component" value="Unassembled WGS sequence"/>
</dbReference>
<dbReference type="Pfam" id="PF03007">
    <property type="entry name" value="WS_DGAT_cat"/>
    <property type="match status" value="1"/>
</dbReference>
<keyword evidence="6" id="KW-0256">Endoplasmic reticulum</keyword>
<dbReference type="InterPro" id="IPR023213">
    <property type="entry name" value="CAT-like_dom_sf"/>
</dbReference>
<keyword evidence="11" id="KW-0472">Membrane</keyword>